<dbReference type="SMART" id="SM00398">
    <property type="entry name" value="HMG"/>
    <property type="match status" value="1"/>
</dbReference>
<comment type="subcellular location">
    <subcellularLocation>
        <location evidence="1">Nucleus</location>
    </subcellularLocation>
</comment>
<dbReference type="GO" id="GO:0001228">
    <property type="term" value="F:DNA-binding transcription activator activity, RNA polymerase II-specific"/>
    <property type="evidence" value="ECO:0007669"/>
    <property type="project" value="TreeGrafter"/>
</dbReference>
<feature type="region of interest" description="Disordered" evidence="5">
    <location>
        <begin position="168"/>
        <end position="214"/>
    </location>
</feature>
<dbReference type="SUPFAM" id="SSF47095">
    <property type="entry name" value="HMG-box"/>
    <property type="match status" value="1"/>
</dbReference>
<dbReference type="GO" id="GO:0000978">
    <property type="term" value="F:RNA polymerase II cis-regulatory region sequence-specific DNA binding"/>
    <property type="evidence" value="ECO:0007669"/>
    <property type="project" value="TreeGrafter"/>
</dbReference>
<dbReference type="InterPro" id="IPR036910">
    <property type="entry name" value="HMG_box_dom_sf"/>
</dbReference>
<dbReference type="GO" id="GO:0005634">
    <property type="term" value="C:nucleus"/>
    <property type="evidence" value="ECO:0007669"/>
    <property type="project" value="UniProtKB-SubCell"/>
</dbReference>
<keyword evidence="3 4" id="KW-0539">Nucleus</keyword>
<protein>
    <submittedName>
        <fullName evidence="7">Sox6</fullName>
    </submittedName>
</protein>
<dbReference type="InterPro" id="IPR025756">
    <property type="entry name" value="Myb_CC_LHEQLE"/>
</dbReference>
<evidence type="ECO:0000256" key="5">
    <source>
        <dbReference type="SAM" id="MobiDB-lite"/>
    </source>
</evidence>
<dbReference type="PANTHER" id="PTHR10270:SF317">
    <property type="entry name" value="TRANSCRIPTION FACTOR SOX-15-RELATED"/>
    <property type="match status" value="1"/>
</dbReference>
<sequence>MIIDDKSGTLPEIQRSYHVKRPMNAFMVWSQIERKKLADQHPDLHNSELSKMLGHLWRLLTEDEKRPFVEKAERLRAQHMEEHPGYKYRPRRRQQIKHYESRPSLNLCPPGLFSNLAAMRKQGHLSNPLDILTNSYAAYSTALSQGLTAQQLQQLNSLEALRPPLVMPVALRPSPTSPGSSTGTTPITSTPTPTPTSTTQGQSSPSTVSSTSEEASAQLASLQLKYQQNLATQLSQYQLGHLNHLASGSNGLLNCRCPPTQLACTCGASTLSLTALSTQLEAQKTLASQLELQKTLVSQMELQRTFASQLESQQKALAVSRASTCSADSRAEAPKTSLPSHLDFSSLSSALDVQKALTAQLEVQKTLATQLEAQKSLAYHLEAQKLLASHLETSKRENTSSLFNWR</sequence>
<dbReference type="AlphaFoldDB" id="A0A059XHC8"/>
<name>A0A059XHC8_MNELE</name>
<organism evidence="7">
    <name type="scientific">Mnemiopsis leidyi</name>
    <name type="common">Sea walnut</name>
    <name type="synonym">Warty comb jellyfish</name>
    <dbReference type="NCBI Taxonomy" id="27923"/>
    <lineage>
        <taxon>Eukaryota</taxon>
        <taxon>Metazoa</taxon>
        <taxon>Ctenophora</taxon>
        <taxon>Tentaculata</taxon>
        <taxon>Lobata</taxon>
        <taxon>Bolinopsidae</taxon>
        <taxon>Mnemiopsis</taxon>
    </lineage>
</organism>
<evidence type="ECO:0000256" key="3">
    <source>
        <dbReference type="ARBA" id="ARBA00023242"/>
    </source>
</evidence>
<dbReference type="InterPro" id="IPR050140">
    <property type="entry name" value="SRY-related_HMG-box_TF-like"/>
</dbReference>
<evidence type="ECO:0000256" key="1">
    <source>
        <dbReference type="ARBA" id="ARBA00004123"/>
    </source>
</evidence>
<feature type="compositionally biased region" description="Low complexity" evidence="5">
    <location>
        <begin position="173"/>
        <end position="212"/>
    </location>
</feature>
<evidence type="ECO:0000256" key="2">
    <source>
        <dbReference type="ARBA" id="ARBA00023125"/>
    </source>
</evidence>
<dbReference type="Pfam" id="PF00505">
    <property type="entry name" value="HMG_box"/>
    <property type="match status" value="1"/>
</dbReference>
<keyword evidence="2 4" id="KW-0238">DNA-binding</keyword>
<proteinExistence type="evidence at transcript level"/>
<accession>A0A059XHC8</accession>
<dbReference type="PROSITE" id="PS50118">
    <property type="entry name" value="HMG_BOX_2"/>
    <property type="match status" value="1"/>
</dbReference>
<evidence type="ECO:0000259" key="6">
    <source>
        <dbReference type="PROSITE" id="PS50118"/>
    </source>
</evidence>
<reference evidence="7" key="1">
    <citation type="journal article" date="2014" name="Evodevo">
        <title>Expression of multiple Sox genes through embryonic development in the ctenophore Mnemiopsis leidyi is spatially restricted to zones of cell proliferation.</title>
        <authorList>
            <person name="Schnitzler C.E."/>
            <person name="Simmons D.K."/>
            <person name="Pang K."/>
            <person name="Martindale M.Q."/>
            <person name="Baxevanis A.D."/>
        </authorList>
    </citation>
    <scope>NUCLEOTIDE SEQUENCE</scope>
</reference>
<dbReference type="PANTHER" id="PTHR10270">
    <property type="entry name" value="SOX TRANSCRIPTION FACTOR"/>
    <property type="match status" value="1"/>
</dbReference>
<evidence type="ECO:0000256" key="4">
    <source>
        <dbReference type="PROSITE-ProRule" id="PRU00267"/>
    </source>
</evidence>
<dbReference type="EMBL" id="KJ173823">
    <property type="protein sequence ID" value="AIA23793.1"/>
    <property type="molecule type" value="mRNA"/>
</dbReference>
<dbReference type="Pfam" id="PF14379">
    <property type="entry name" value="Myb_CC_LHEQLE"/>
    <property type="match status" value="1"/>
</dbReference>
<feature type="DNA-binding region" description="HMG box" evidence="4">
    <location>
        <begin position="19"/>
        <end position="87"/>
    </location>
</feature>
<dbReference type="CDD" id="cd22004">
    <property type="entry name" value="HMG-box_SOX"/>
    <property type="match status" value="1"/>
</dbReference>
<dbReference type="GO" id="GO:0030154">
    <property type="term" value="P:cell differentiation"/>
    <property type="evidence" value="ECO:0007669"/>
    <property type="project" value="TreeGrafter"/>
</dbReference>
<feature type="domain" description="HMG box" evidence="6">
    <location>
        <begin position="19"/>
        <end position="87"/>
    </location>
</feature>
<dbReference type="FunFam" id="1.10.30.10:FF:000002">
    <property type="entry name" value="transcription factor Sox-2"/>
    <property type="match status" value="1"/>
</dbReference>
<dbReference type="InterPro" id="IPR009071">
    <property type="entry name" value="HMG_box_dom"/>
</dbReference>
<evidence type="ECO:0000313" key="7">
    <source>
        <dbReference type="EMBL" id="AIA23793.1"/>
    </source>
</evidence>
<dbReference type="Gene3D" id="1.10.30.10">
    <property type="entry name" value="High mobility group box domain"/>
    <property type="match status" value="1"/>
</dbReference>